<proteinExistence type="inferred from homology"/>
<sequence>MTELLGDRMLHHLLPVRHEGIRKFLQFMTRKANGGETVNVRKQLIQLTNNVVSRMMMGQTCSDNEDEAEQVRKLVQATAELTGKFNLSEFIWFCKNLDLPGFRKQLKQVRDKFDEIKEKIIEEHEEARKAKKAVMIQLRIYSIFYLIYQKMTAPR</sequence>
<evidence type="ECO:0000256" key="10">
    <source>
        <dbReference type="SAM" id="Coils"/>
    </source>
</evidence>
<evidence type="ECO:0000313" key="12">
    <source>
        <dbReference type="Proteomes" id="UP001054252"/>
    </source>
</evidence>
<dbReference type="AlphaFoldDB" id="A0AAV5KME3"/>
<dbReference type="GO" id="GO:0020037">
    <property type="term" value="F:heme binding"/>
    <property type="evidence" value="ECO:0007669"/>
    <property type="project" value="InterPro"/>
</dbReference>
<dbReference type="SUPFAM" id="SSF48264">
    <property type="entry name" value="Cytochrome P450"/>
    <property type="match status" value="1"/>
</dbReference>
<accession>A0AAV5KME3</accession>
<evidence type="ECO:0000256" key="8">
    <source>
        <dbReference type="ARBA" id="ARBA00023033"/>
    </source>
</evidence>
<keyword evidence="7" id="KW-0408">Iron</keyword>
<keyword evidence="8" id="KW-0503">Monooxygenase</keyword>
<evidence type="ECO:0000256" key="6">
    <source>
        <dbReference type="ARBA" id="ARBA00023002"/>
    </source>
</evidence>
<dbReference type="Pfam" id="PF00067">
    <property type="entry name" value="p450"/>
    <property type="match status" value="1"/>
</dbReference>
<dbReference type="Gene3D" id="1.10.630.10">
    <property type="entry name" value="Cytochrome P450"/>
    <property type="match status" value="1"/>
</dbReference>
<evidence type="ECO:0000256" key="9">
    <source>
        <dbReference type="ARBA" id="ARBA00023136"/>
    </source>
</evidence>
<dbReference type="GO" id="GO:0016705">
    <property type="term" value="F:oxidoreductase activity, acting on paired donors, with incorporation or reduction of molecular oxygen"/>
    <property type="evidence" value="ECO:0007669"/>
    <property type="project" value="InterPro"/>
</dbReference>
<comment type="cofactor">
    <cofactor evidence="1">
        <name>heme</name>
        <dbReference type="ChEBI" id="CHEBI:30413"/>
    </cofactor>
</comment>
<comment type="caution">
    <text evidence="11">The sequence shown here is derived from an EMBL/GenBank/DDBJ whole genome shotgun (WGS) entry which is preliminary data.</text>
</comment>
<comment type="similarity">
    <text evidence="3">Belongs to the cytochrome P450 family.</text>
</comment>
<evidence type="ECO:0000256" key="4">
    <source>
        <dbReference type="ARBA" id="ARBA00022617"/>
    </source>
</evidence>
<dbReference type="InterPro" id="IPR036396">
    <property type="entry name" value="Cyt_P450_sf"/>
</dbReference>
<dbReference type="GO" id="GO:0005506">
    <property type="term" value="F:iron ion binding"/>
    <property type="evidence" value="ECO:0007669"/>
    <property type="project" value="InterPro"/>
</dbReference>
<comment type="subcellular location">
    <subcellularLocation>
        <location evidence="2">Membrane</location>
    </subcellularLocation>
</comment>
<keyword evidence="12" id="KW-1185">Reference proteome</keyword>
<dbReference type="Proteomes" id="UP001054252">
    <property type="component" value="Unassembled WGS sequence"/>
</dbReference>
<keyword evidence="4" id="KW-0349">Heme</keyword>
<dbReference type="PANTHER" id="PTHR47943:SF8">
    <property type="entry name" value="CYTOCHROME P450"/>
    <property type="match status" value="1"/>
</dbReference>
<evidence type="ECO:0000256" key="7">
    <source>
        <dbReference type="ARBA" id="ARBA00023004"/>
    </source>
</evidence>
<dbReference type="GO" id="GO:0016020">
    <property type="term" value="C:membrane"/>
    <property type="evidence" value="ECO:0007669"/>
    <property type="project" value="UniProtKB-SubCell"/>
</dbReference>
<dbReference type="InterPro" id="IPR001128">
    <property type="entry name" value="Cyt_P450"/>
</dbReference>
<keyword evidence="6" id="KW-0560">Oxidoreductase</keyword>
<evidence type="ECO:0000256" key="2">
    <source>
        <dbReference type="ARBA" id="ARBA00004370"/>
    </source>
</evidence>
<keyword evidence="9" id="KW-0472">Membrane</keyword>
<evidence type="ECO:0000313" key="11">
    <source>
        <dbReference type="EMBL" id="GKV25779.1"/>
    </source>
</evidence>
<protein>
    <submittedName>
        <fullName evidence="11">Uncharacterized protein</fullName>
    </submittedName>
</protein>
<feature type="coiled-coil region" evidence="10">
    <location>
        <begin position="106"/>
        <end position="133"/>
    </location>
</feature>
<evidence type="ECO:0000256" key="1">
    <source>
        <dbReference type="ARBA" id="ARBA00001971"/>
    </source>
</evidence>
<keyword evidence="5" id="KW-0479">Metal-binding</keyword>
<evidence type="ECO:0000256" key="5">
    <source>
        <dbReference type="ARBA" id="ARBA00022723"/>
    </source>
</evidence>
<keyword evidence="10" id="KW-0175">Coiled coil</keyword>
<name>A0AAV5KME3_9ROSI</name>
<organism evidence="11 12">
    <name type="scientific">Rubroshorea leprosula</name>
    <dbReference type="NCBI Taxonomy" id="152421"/>
    <lineage>
        <taxon>Eukaryota</taxon>
        <taxon>Viridiplantae</taxon>
        <taxon>Streptophyta</taxon>
        <taxon>Embryophyta</taxon>
        <taxon>Tracheophyta</taxon>
        <taxon>Spermatophyta</taxon>
        <taxon>Magnoliopsida</taxon>
        <taxon>eudicotyledons</taxon>
        <taxon>Gunneridae</taxon>
        <taxon>Pentapetalae</taxon>
        <taxon>rosids</taxon>
        <taxon>malvids</taxon>
        <taxon>Malvales</taxon>
        <taxon>Dipterocarpaceae</taxon>
        <taxon>Rubroshorea</taxon>
    </lineage>
</organism>
<dbReference type="PANTHER" id="PTHR47943">
    <property type="entry name" value="CYTOCHROME P450 93A3-LIKE"/>
    <property type="match status" value="1"/>
</dbReference>
<gene>
    <name evidence="11" type="ORF">SLEP1_g35173</name>
</gene>
<evidence type="ECO:0000256" key="3">
    <source>
        <dbReference type="ARBA" id="ARBA00010617"/>
    </source>
</evidence>
<dbReference type="EMBL" id="BPVZ01000070">
    <property type="protein sequence ID" value="GKV25779.1"/>
    <property type="molecule type" value="Genomic_DNA"/>
</dbReference>
<dbReference type="GO" id="GO:0004497">
    <property type="term" value="F:monooxygenase activity"/>
    <property type="evidence" value="ECO:0007669"/>
    <property type="project" value="UniProtKB-KW"/>
</dbReference>
<reference evidence="11 12" key="1">
    <citation type="journal article" date="2021" name="Commun. Biol.">
        <title>The genome of Shorea leprosula (Dipterocarpaceae) highlights the ecological relevance of drought in aseasonal tropical rainforests.</title>
        <authorList>
            <person name="Ng K.K.S."/>
            <person name="Kobayashi M.J."/>
            <person name="Fawcett J.A."/>
            <person name="Hatakeyama M."/>
            <person name="Paape T."/>
            <person name="Ng C.H."/>
            <person name="Ang C.C."/>
            <person name="Tnah L.H."/>
            <person name="Lee C.T."/>
            <person name="Nishiyama T."/>
            <person name="Sese J."/>
            <person name="O'Brien M.J."/>
            <person name="Copetti D."/>
            <person name="Mohd Noor M.I."/>
            <person name="Ong R.C."/>
            <person name="Putra M."/>
            <person name="Sireger I.Z."/>
            <person name="Indrioko S."/>
            <person name="Kosugi Y."/>
            <person name="Izuno A."/>
            <person name="Isagi Y."/>
            <person name="Lee S.L."/>
            <person name="Shimizu K.K."/>
        </authorList>
    </citation>
    <scope>NUCLEOTIDE SEQUENCE [LARGE SCALE GENOMIC DNA]</scope>
    <source>
        <strain evidence="11">214</strain>
    </source>
</reference>